<dbReference type="EMBL" id="SWKU01000006">
    <property type="protein sequence ID" value="KAF3006091.1"/>
    <property type="molecule type" value="Genomic_DNA"/>
</dbReference>
<dbReference type="SUPFAM" id="SSF69065">
    <property type="entry name" value="RNase III domain-like"/>
    <property type="match status" value="1"/>
</dbReference>
<proteinExistence type="predicted"/>
<dbReference type="GO" id="GO:0006396">
    <property type="term" value="P:RNA processing"/>
    <property type="evidence" value="ECO:0007669"/>
    <property type="project" value="InterPro"/>
</dbReference>
<name>A0A9P4TK47_CURKU</name>
<dbReference type="Proteomes" id="UP000801428">
    <property type="component" value="Unassembled WGS sequence"/>
</dbReference>
<dbReference type="AlphaFoldDB" id="A0A9P4TK47"/>
<dbReference type="InterPro" id="IPR036389">
    <property type="entry name" value="RNase_III_sf"/>
</dbReference>
<sequence length="630" mass="70200">MSPNSIDVALLIQTNLHYAFVNEQLLHSALRSAHREKDADGVHDDGNRGLAHYGNLAIQMVMAYEAVIDKGMTLYDLHTHDHWSKTKKSRAKACKVLGIEPLIIKSVRQQHQSPSDTVLDHALSAVLGAIWLDCERQEQKLSDIRSTILRVLRTIDAIVDEQSVTADCVPGVEETPAHKCNSITDLPGGQSATTGLNQGGLDDVEYFIREWFEKELGHLPLEMLTHQNSPLALQAFSGQDDCITFLNSRHMDDINVSNPAPVVDYSAFEGADVGPRADGLGYETQDDEPSDTQTAQTGQSQLVTSQNIPSDAAKAMKGAKRKRDQGGEENFNSLYQKMLQAEQRKLACVSQVEQESLNRFLRHPALEKLEGKASILAQFLYLAIGSWRTIVDFKDLLQLARSDSTVCRQPSLLRCNAAVMYGEICRLEKEEALCVLLRRYHIINLCDEEQLYNDCHSHIIVETPITVGGLRVAKPGNPVFALDSSLTERLLSKIMPSTDPESGEFKKARSKVKRLRRLAERLHILVKRYGFGVLGLLPSGSSFEQMSLTDNMLLSMTQASFDDFAQLLHQEQGQHLESLSRFIEPSLLALVEGFPNSDVTFLTEGVDIPLLSNLPKGLMWRNLPPLRFHA</sequence>
<comment type="caution">
    <text evidence="2">The sequence shown here is derived from an EMBL/GenBank/DDBJ whole genome shotgun (WGS) entry which is preliminary data.</text>
</comment>
<reference evidence="2" key="1">
    <citation type="submission" date="2019-04" db="EMBL/GenBank/DDBJ databases">
        <title>Sequencing of skin fungus with MAO and IRED activity.</title>
        <authorList>
            <person name="Marsaioli A.J."/>
            <person name="Bonatto J.M.C."/>
            <person name="Reis Junior O."/>
        </authorList>
    </citation>
    <scope>NUCLEOTIDE SEQUENCE</scope>
    <source>
        <strain evidence="2">30M1</strain>
    </source>
</reference>
<accession>A0A9P4TK47</accession>
<dbReference type="OrthoDB" id="67027at2759"/>
<organism evidence="2 3">
    <name type="scientific">Curvularia kusanoi</name>
    <name type="common">Cochliobolus kusanoi</name>
    <dbReference type="NCBI Taxonomy" id="90978"/>
    <lineage>
        <taxon>Eukaryota</taxon>
        <taxon>Fungi</taxon>
        <taxon>Dikarya</taxon>
        <taxon>Ascomycota</taxon>
        <taxon>Pezizomycotina</taxon>
        <taxon>Dothideomycetes</taxon>
        <taxon>Pleosporomycetidae</taxon>
        <taxon>Pleosporales</taxon>
        <taxon>Pleosporineae</taxon>
        <taxon>Pleosporaceae</taxon>
        <taxon>Curvularia</taxon>
    </lineage>
</organism>
<gene>
    <name evidence="2" type="ORF">E8E13_011127</name>
</gene>
<evidence type="ECO:0008006" key="4">
    <source>
        <dbReference type="Google" id="ProtNLM"/>
    </source>
</evidence>
<feature type="compositionally biased region" description="Polar residues" evidence="1">
    <location>
        <begin position="291"/>
        <end position="309"/>
    </location>
</feature>
<evidence type="ECO:0000313" key="2">
    <source>
        <dbReference type="EMBL" id="KAF3006091.1"/>
    </source>
</evidence>
<evidence type="ECO:0000313" key="3">
    <source>
        <dbReference type="Proteomes" id="UP000801428"/>
    </source>
</evidence>
<dbReference type="GO" id="GO:0004525">
    <property type="term" value="F:ribonuclease III activity"/>
    <property type="evidence" value="ECO:0007669"/>
    <property type="project" value="InterPro"/>
</dbReference>
<feature type="region of interest" description="Disordered" evidence="1">
    <location>
        <begin position="274"/>
        <end position="327"/>
    </location>
</feature>
<evidence type="ECO:0000256" key="1">
    <source>
        <dbReference type="SAM" id="MobiDB-lite"/>
    </source>
</evidence>
<protein>
    <recommendedName>
        <fullName evidence="4">RNase III domain-containing protein</fullName>
    </recommendedName>
</protein>
<keyword evidence="3" id="KW-1185">Reference proteome</keyword>
<dbReference type="Gene3D" id="1.10.1520.10">
    <property type="entry name" value="Ribonuclease III domain"/>
    <property type="match status" value="1"/>
</dbReference>